<dbReference type="Proteomes" id="UP000544222">
    <property type="component" value="Unassembled WGS sequence"/>
</dbReference>
<dbReference type="PANTHER" id="PTHR30160:SF22">
    <property type="entry name" value="LIPOPOLYSACCHARIDE CORE BIOSYNTHESIS PROTEIN"/>
    <property type="match status" value="1"/>
</dbReference>
<keyword evidence="2 3" id="KW-0808">Transferase</keyword>
<dbReference type="PANTHER" id="PTHR30160">
    <property type="entry name" value="TETRAACYLDISACCHARIDE 4'-KINASE-RELATED"/>
    <property type="match status" value="1"/>
</dbReference>
<dbReference type="RefSeq" id="WP_183412620.1">
    <property type="nucleotide sequence ID" value="NZ_JACHYB010000001.1"/>
</dbReference>
<proteinExistence type="predicted"/>
<evidence type="ECO:0000256" key="2">
    <source>
        <dbReference type="ARBA" id="ARBA00022679"/>
    </source>
</evidence>
<dbReference type="AlphaFoldDB" id="A0A7W5DPQ9"/>
<dbReference type="InterPro" id="IPR002201">
    <property type="entry name" value="Glyco_trans_9"/>
</dbReference>
<name>A0A7W5DPQ9_9PORP</name>
<evidence type="ECO:0000313" key="3">
    <source>
        <dbReference type="EMBL" id="MBB3186776.1"/>
    </source>
</evidence>
<dbReference type="EMBL" id="JACHYB010000001">
    <property type="protein sequence ID" value="MBB3186776.1"/>
    <property type="molecule type" value="Genomic_DNA"/>
</dbReference>
<sequence length="345" mass="39571">MTRFSALGDVAISIPVVRQMAIQHPEHHFYMISMPMVVPLFREIPNLTFIAFDKKGQHKGWLGAFRLFRELQRLHIDALVDLHDVLRTKELRLFFRITGKKVVSIHKGRHEKRLLTKNGFQHSAPLTPTIERYQMVFEKLGLQKVNLDKYAFSISSKPIDRELNALFGAKHGDWIGIAPFAQHKGKQLPLKTIEEIIAHFSEQENTTVFLFGAGKTEGSKMQEWTNQYINVISVANRFEIDEEVMLMKRLDMMLTMDSANMHLASLAAVPVLSVWGATHPYAGFYGFHQLEDTSIQLDLACRPCSVFGNKPCRFGTYECLERIDSGYIIQKMNRMLQTKKESSLT</sequence>
<gene>
    <name evidence="3" type="ORF">FHX64_000939</name>
</gene>
<dbReference type="InterPro" id="IPR051199">
    <property type="entry name" value="LPS_LOS_Heptosyltrfase"/>
</dbReference>
<reference evidence="3 4" key="1">
    <citation type="submission" date="2020-08" db="EMBL/GenBank/DDBJ databases">
        <title>Genomic Encyclopedia of Type Strains, Phase IV (KMG-IV): sequencing the most valuable type-strain genomes for metagenomic binning, comparative biology and taxonomic classification.</title>
        <authorList>
            <person name="Goeker M."/>
        </authorList>
    </citation>
    <scope>NUCLEOTIDE SEQUENCE [LARGE SCALE GENOMIC DNA]</scope>
    <source>
        <strain evidence="3 4">DSM 27471</strain>
    </source>
</reference>
<dbReference type="GO" id="GO:0005829">
    <property type="term" value="C:cytosol"/>
    <property type="evidence" value="ECO:0007669"/>
    <property type="project" value="TreeGrafter"/>
</dbReference>
<evidence type="ECO:0000256" key="1">
    <source>
        <dbReference type="ARBA" id="ARBA00022676"/>
    </source>
</evidence>
<protein>
    <submittedName>
        <fullName evidence="3">ADP-heptose:LPS heptosyltransferase</fullName>
    </submittedName>
</protein>
<dbReference type="GO" id="GO:0009244">
    <property type="term" value="P:lipopolysaccharide core region biosynthetic process"/>
    <property type="evidence" value="ECO:0007669"/>
    <property type="project" value="TreeGrafter"/>
</dbReference>
<keyword evidence="4" id="KW-1185">Reference proteome</keyword>
<evidence type="ECO:0000313" key="4">
    <source>
        <dbReference type="Proteomes" id="UP000544222"/>
    </source>
</evidence>
<dbReference type="CDD" id="cd03789">
    <property type="entry name" value="GT9_LPS_heptosyltransferase"/>
    <property type="match status" value="1"/>
</dbReference>
<comment type="caution">
    <text evidence="3">The sequence shown here is derived from an EMBL/GenBank/DDBJ whole genome shotgun (WGS) entry which is preliminary data.</text>
</comment>
<dbReference type="GO" id="GO:0008713">
    <property type="term" value="F:ADP-heptose-lipopolysaccharide heptosyltransferase activity"/>
    <property type="evidence" value="ECO:0007669"/>
    <property type="project" value="TreeGrafter"/>
</dbReference>
<dbReference type="Pfam" id="PF01075">
    <property type="entry name" value="Glyco_transf_9"/>
    <property type="match status" value="1"/>
</dbReference>
<dbReference type="SUPFAM" id="SSF53756">
    <property type="entry name" value="UDP-Glycosyltransferase/glycogen phosphorylase"/>
    <property type="match status" value="1"/>
</dbReference>
<keyword evidence="1" id="KW-0328">Glycosyltransferase</keyword>
<accession>A0A7W5DPQ9</accession>
<dbReference type="Gene3D" id="3.40.50.2000">
    <property type="entry name" value="Glycogen Phosphorylase B"/>
    <property type="match status" value="2"/>
</dbReference>
<organism evidence="3 4">
    <name type="scientific">Microbacter margulisiae</name>
    <dbReference type="NCBI Taxonomy" id="1350067"/>
    <lineage>
        <taxon>Bacteria</taxon>
        <taxon>Pseudomonadati</taxon>
        <taxon>Bacteroidota</taxon>
        <taxon>Bacteroidia</taxon>
        <taxon>Bacteroidales</taxon>
        <taxon>Porphyromonadaceae</taxon>
        <taxon>Microbacter</taxon>
    </lineage>
</organism>